<sequence>MTLSKLQGVKLPASADFHGAYEPSTPSHCYSQLMRENSPPPRWGHDGIGYPHHQTRWCQHSLRYGKEITLLGDEKQEMKRCANCIDLIRTPNNI</sequence>
<proteinExistence type="predicted"/>
<dbReference type="AlphaFoldDB" id="P79038"/>
<evidence type="ECO:0000313" key="1">
    <source>
        <dbReference type="EMBL" id="AAB48679.1"/>
    </source>
</evidence>
<organism evidence="1">
    <name type="scientific">Emericella nidulans</name>
    <name type="common">Aspergillus nidulans</name>
    <dbReference type="NCBI Taxonomy" id="162425"/>
    <lineage>
        <taxon>Eukaryota</taxon>
        <taxon>Fungi</taxon>
        <taxon>Dikarya</taxon>
        <taxon>Ascomycota</taxon>
        <taxon>Pezizomycotina</taxon>
        <taxon>Eurotiomycetes</taxon>
        <taxon>Eurotiomycetidae</taxon>
        <taxon>Eurotiales</taxon>
        <taxon>Aspergillaceae</taxon>
        <taxon>Aspergillus</taxon>
        <taxon>Aspergillus subgen. Nidulantes</taxon>
    </lineage>
</organism>
<dbReference type="EMBL" id="AC000133">
    <property type="protein sequence ID" value="AAB48679.1"/>
    <property type="molecule type" value="Genomic_DNA"/>
</dbReference>
<protein>
    <submittedName>
        <fullName evidence="1">PyrC</fullName>
    </submittedName>
</protein>
<reference evidence="1" key="1">
    <citation type="submission" date="1997-03" db="EMBL/GenBank/DDBJ databases">
        <title>Why is Aspergillus nidulans genomics important in gene function assignments?</title>
        <authorList>
            <person name="Kupfer D.M."/>
            <person name="Reece C.A."/>
            <person name="Clifton S.W."/>
            <person name="Roe B.A."/>
            <person name="Prade R.A."/>
        </authorList>
    </citation>
    <scope>NUCLEOTIDE SEQUENCE</scope>
</reference>
<name>P79038_EMEND</name>
<accession>Q5BER8</accession>
<accession>P79038</accession>